<sequence>DLYTVGWIAALRIKLTAATAKLDDGHGELCNFIPPHHDTDVYTWGRIGEHNVVITSFAAGEYGATSTATTVSRMLFSFTHIRIGLVV</sequence>
<dbReference type="Gene3D" id="3.40.50.1580">
    <property type="entry name" value="Nucleoside phosphorylase domain"/>
    <property type="match status" value="1"/>
</dbReference>
<reference evidence="2" key="1">
    <citation type="journal article" date="2018" name="Proc. Natl. Acad. Sci. U.S.A.">
        <title>Linking secondary metabolites to gene clusters through genome sequencing of six diverse Aspergillus species.</title>
        <authorList>
            <person name="Kaerboelling I."/>
            <person name="Vesth T.C."/>
            <person name="Frisvad J.C."/>
            <person name="Nybo J.L."/>
            <person name="Theobald S."/>
            <person name="Kuo A."/>
            <person name="Bowyer P."/>
            <person name="Matsuda Y."/>
            <person name="Mondo S."/>
            <person name="Lyhne E.K."/>
            <person name="Kogle M.E."/>
            <person name="Clum A."/>
            <person name="Lipzen A."/>
            <person name="Salamov A."/>
            <person name="Ngan C.Y."/>
            <person name="Daum C."/>
            <person name="Chiniquy J."/>
            <person name="Barry K."/>
            <person name="LaButti K."/>
            <person name="Haridas S."/>
            <person name="Simmons B.A."/>
            <person name="Magnuson J.K."/>
            <person name="Mortensen U.H."/>
            <person name="Larsen T.O."/>
            <person name="Grigoriev I.V."/>
            <person name="Baker S.E."/>
            <person name="Andersen M.R."/>
        </authorList>
    </citation>
    <scope>NUCLEOTIDE SEQUENCE [LARGE SCALE GENOMIC DNA]</scope>
    <source>
        <strain evidence="2">IBT 16806</strain>
    </source>
</reference>
<comment type="caution">
    <text evidence="1">The sequence shown here is derived from an EMBL/GenBank/DDBJ whole genome shotgun (WGS) entry which is preliminary data.</text>
</comment>
<dbReference type="STRING" id="1392255.A0A2I1BXL5"/>
<protein>
    <submittedName>
        <fullName evidence="1">Uncharacterized protein</fullName>
    </submittedName>
</protein>
<dbReference type="InterPro" id="IPR053137">
    <property type="entry name" value="NLR-like"/>
</dbReference>
<dbReference type="GO" id="GO:0009116">
    <property type="term" value="P:nucleoside metabolic process"/>
    <property type="evidence" value="ECO:0007669"/>
    <property type="project" value="InterPro"/>
</dbReference>
<dbReference type="AlphaFoldDB" id="A0A2I1BXL5"/>
<dbReference type="PANTHER" id="PTHR46082:SF11">
    <property type="entry name" value="AAA+ ATPASE DOMAIN-CONTAINING PROTEIN-RELATED"/>
    <property type="match status" value="1"/>
</dbReference>
<dbReference type="PANTHER" id="PTHR46082">
    <property type="entry name" value="ATP/GTP-BINDING PROTEIN-RELATED"/>
    <property type="match status" value="1"/>
</dbReference>
<dbReference type="OMA" id="FTHIRIG"/>
<gene>
    <name evidence="1" type="ORF">P174DRAFT_329958</name>
</gene>
<evidence type="ECO:0000313" key="2">
    <source>
        <dbReference type="Proteomes" id="UP000234474"/>
    </source>
</evidence>
<dbReference type="GO" id="GO:0003824">
    <property type="term" value="F:catalytic activity"/>
    <property type="evidence" value="ECO:0007669"/>
    <property type="project" value="InterPro"/>
</dbReference>
<feature type="non-terminal residue" evidence="1">
    <location>
        <position position="87"/>
    </location>
</feature>
<dbReference type="VEuPathDB" id="FungiDB:P174DRAFT_329958"/>
<accession>A0A2I1BXL5</accession>
<dbReference type="Proteomes" id="UP000234474">
    <property type="component" value="Unassembled WGS sequence"/>
</dbReference>
<feature type="non-terminal residue" evidence="1">
    <location>
        <position position="1"/>
    </location>
</feature>
<dbReference type="OrthoDB" id="1577640at2759"/>
<evidence type="ECO:0000313" key="1">
    <source>
        <dbReference type="EMBL" id="PKX90120.1"/>
    </source>
</evidence>
<dbReference type="GeneID" id="36528984"/>
<organism evidence="1 2">
    <name type="scientific">Aspergillus novofumigatus (strain IBT 16806)</name>
    <dbReference type="NCBI Taxonomy" id="1392255"/>
    <lineage>
        <taxon>Eukaryota</taxon>
        <taxon>Fungi</taxon>
        <taxon>Dikarya</taxon>
        <taxon>Ascomycota</taxon>
        <taxon>Pezizomycotina</taxon>
        <taxon>Eurotiomycetes</taxon>
        <taxon>Eurotiomycetidae</taxon>
        <taxon>Eurotiales</taxon>
        <taxon>Aspergillaceae</taxon>
        <taxon>Aspergillus</taxon>
        <taxon>Aspergillus subgen. Fumigati</taxon>
    </lineage>
</organism>
<dbReference type="InterPro" id="IPR035994">
    <property type="entry name" value="Nucleoside_phosphorylase_sf"/>
</dbReference>
<proteinExistence type="predicted"/>
<keyword evidence="2" id="KW-1185">Reference proteome</keyword>
<dbReference type="EMBL" id="MSZS01000008">
    <property type="protein sequence ID" value="PKX90120.1"/>
    <property type="molecule type" value="Genomic_DNA"/>
</dbReference>
<dbReference type="RefSeq" id="XP_024678715.1">
    <property type="nucleotide sequence ID" value="XM_024821658.1"/>
</dbReference>
<name>A0A2I1BXL5_ASPN1</name>